<evidence type="ECO:0008006" key="4">
    <source>
        <dbReference type="Google" id="ProtNLM"/>
    </source>
</evidence>
<gene>
    <name evidence="2" type="ORF">Pma05_11990</name>
</gene>
<organism evidence="2 3">
    <name type="scientific">Plantactinospora mayteni</name>
    <dbReference type="NCBI Taxonomy" id="566021"/>
    <lineage>
        <taxon>Bacteria</taxon>
        <taxon>Bacillati</taxon>
        <taxon>Actinomycetota</taxon>
        <taxon>Actinomycetes</taxon>
        <taxon>Micromonosporales</taxon>
        <taxon>Micromonosporaceae</taxon>
        <taxon>Plantactinospora</taxon>
    </lineage>
</organism>
<dbReference type="EMBL" id="BONX01000007">
    <property type="protein sequence ID" value="GIG94626.1"/>
    <property type="molecule type" value="Genomic_DNA"/>
</dbReference>
<proteinExistence type="predicted"/>
<evidence type="ECO:0000313" key="2">
    <source>
        <dbReference type="EMBL" id="GIG94626.1"/>
    </source>
</evidence>
<keyword evidence="1" id="KW-0732">Signal</keyword>
<sequence>MKGGNNMRKRILASAAALLITLSGALIATGTPAQAASAECSAPFWSLGTRGCTTGTISAHPSGRYIDVTYWGCRDTRWKVWDTGTGVTVASGRTPSGGHMTRRIGGLYGSYKAQISMACWKDRIRIDNT</sequence>
<comment type="caution">
    <text evidence="2">The sequence shown here is derived from an EMBL/GenBank/DDBJ whole genome shotgun (WGS) entry which is preliminary data.</text>
</comment>
<protein>
    <recommendedName>
        <fullName evidence="4">Secreted protein</fullName>
    </recommendedName>
</protein>
<keyword evidence="3" id="KW-1185">Reference proteome</keyword>
<evidence type="ECO:0000256" key="1">
    <source>
        <dbReference type="SAM" id="SignalP"/>
    </source>
</evidence>
<evidence type="ECO:0000313" key="3">
    <source>
        <dbReference type="Proteomes" id="UP000621500"/>
    </source>
</evidence>
<dbReference type="RefSeq" id="WP_203856273.1">
    <property type="nucleotide sequence ID" value="NZ_BAAAZQ010000005.1"/>
</dbReference>
<dbReference type="Proteomes" id="UP000621500">
    <property type="component" value="Unassembled WGS sequence"/>
</dbReference>
<reference evidence="2 3" key="1">
    <citation type="submission" date="2021-01" db="EMBL/GenBank/DDBJ databases">
        <title>Whole genome shotgun sequence of Plantactinospora mayteni NBRC 109088.</title>
        <authorList>
            <person name="Komaki H."/>
            <person name="Tamura T."/>
        </authorList>
    </citation>
    <scope>NUCLEOTIDE SEQUENCE [LARGE SCALE GENOMIC DNA]</scope>
    <source>
        <strain evidence="2 3">NBRC 109088</strain>
    </source>
</reference>
<feature type="chain" id="PRO_5045630138" description="Secreted protein" evidence="1">
    <location>
        <begin position="29"/>
        <end position="129"/>
    </location>
</feature>
<feature type="signal peptide" evidence="1">
    <location>
        <begin position="1"/>
        <end position="28"/>
    </location>
</feature>
<name>A0ABQ4EIR3_9ACTN</name>
<accession>A0ABQ4EIR3</accession>